<evidence type="ECO:0008006" key="4">
    <source>
        <dbReference type="Google" id="ProtNLM"/>
    </source>
</evidence>
<feature type="transmembrane region" description="Helical" evidence="1">
    <location>
        <begin position="35"/>
        <end position="57"/>
    </location>
</feature>
<gene>
    <name evidence="2" type="ORF">SAMN05216188_103403</name>
</gene>
<keyword evidence="1" id="KW-0472">Membrane</keyword>
<name>A0A1H9GX38_9PSEU</name>
<evidence type="ECO:0000313" key="2">
    <source>
        <dbReference type="EMBL" id="SEQ54649.1"/>
    </source>
</evidence>
<dbReference type="EMBL" id="FOFR01000003">
    <property type="protein sequence ID" value="SEQ54649.1"/>
    <property type="molecule type" value="Genomic_DNA"/>
</dbReference>
<dbReference type="OrthoDB" id="5191298at2"/>
<reference evidence="3" key="1">
    <citation type="submission" date="2016-10" db="EMBL/GenBank/DDBJ databases">
        <authorList>
            <person name="Varghese N."/>
            <person name="Submissions S."/>
        </authorList>
    </citation>
    <scope>NUCLEOTIDE SEQUENCE [LARGE SCALE GENOMIC DNA]</scope>
    <source>
        <strain evidence="3">CGMCC 4.3525</strain>
    </source>
</reference>
<keyword evidence="1" id="KW-1133">Transmembrane helix</keyword>
<dbReference type="AlphaFoldDB" id="A0A1H9GX38"/>
<protein>
    <recommendedName>
        <fullName evidence="4">Membrane protein YqaA, SNARE-associated domain</fullName>
    </recommendedName>
</protein>
<keyword evidence="3" id="KW-1185">Reference proteome</keyword>
<sequence>MLALVALTFGVAFGSALVPFISVEAFVVGVGARWPGVSCFLVGLVVAVAQVLGKLLYFYAARGDIKLPAFLHRKRKVRAKPSRWHRWFGPGTRVHRWGDWIHVKCKAHPNWMAGTHAVSSLVGLPPFMATSVLAGLAGMSTLMFIVTGMVGRFARFSFLAASPAMVMTWL</sequence>
<accession>A0A1H9GX38</accession>
<proteinExistence type="predicted"/>
<feature type="transmembrane region" description="Helical" evidence="1">
    <location>
        <begin position="127"/>
        <end position="147"/>
    </location>
</feature>
<evidence type="ECO:0000256" key="1">
    <source>
        <dbReference type="SAM" id="Phobius"/>
    </source>
</evidence>
<dbReference type="STRING" id="402600.SAMN05216188_103403"/>
<dbReference type="Proteomes" id="UP000199352">
    <property type="component" value="Unassembled WGS sequence"/>
</dbReference>
<keyword evidence="1" id="KW-0812">Transmembrane</keyword>
<organism evidence="2 3">
    <name type="scientific">Lentzea xinjiangensis</name>
    <dbReference type="NCBI Taxonomy" id="402600"/>
    <lineage>
        <taxon>Bacteria</taxon>
        <taxon>Bacillati</taxon>
        <taxon>Actinomycetota</taxon>
        <taxon>Actinomycetes</taxon>
        <taxon>Pseudonocardiales</taxon>
        <taxon>Pseudonocardiaceae</taxon>
        <taxon>Lentzea</taxon>
    </lineage>
</organism>
<dbReference type="RefSeq" id="WP_089950641.1">
    <property type="nucleotide sequence ID" value="NZ_FOFR01000003.1"/>
</dbReference>
<evidence type="ECO:0000313" key="3">
    <source>
        <dbReference type="Proteomes" id="UP000199352"/>
    </source>
</evidence>